<gene>
    <name evidence="1" type="primary">BQ5605_C014g07484</name>
    <name evidence="1" type="ORF">BQ5605_C014G07484</name>
</gene>
<name>A0A2X0LXR8_9BASI</name>
<proteinExistence type="predicted"/>
<evidence type="ECO:0000313" key="1">
    <source>
        <dbReference type="EMBL" id="SGY18828.1"/>
    </source>
</evidence>
<dbReference type="Proteomes" id="UP000249464">
    <property type="component" value="Unassembled WGS sequence"/>
</dbReference>
<reference evidence="1 2" key="1">
    <citation type="submission" date="2016-11" db="EMBL/GenBank/DDBJ databases">
        <authorList>
            <person name="Jaros S."/>
            <person name="Januszkiewicz K."/>
            <person name="Wedrychowicz H."/>
        </authorList>
    </citation>
    <scope>NUCLEOTIDE SEQUENCE [LARGE SCALE GENOMIC DNA]</scope>
</reference>
<sequence>MSPAADCSSTTVHRCATITFQRLDGRILLEETIRGRPSEPFLDPNPKLPSSPWQAIKQRTLICQSAQQVEHSLNPFTVENYTTIHASVTLHSKPNRSLQRRLVYNNGGMVWEEKRRVSGGTPFPTISFLFFAGSHQEAVLFALLSATAKSRSECNARYSQIHILS</sequence>
<dbReference type="EMBL" id="FQNC01000016">
    <property type="protein sequence ID" value="SGY18828.1"/>
    <property type="molecule type" value="Genomic_DNA"/>
</dbReference>
<organism evidence="1 2">
    <name type="scientific">Microbotryum silenes-dioicae</name>
    <dbReference type="NCBI Taxonomy" id="796604"/>
    <lineage>
        <taxon>Eukaryota</taxon>
        <taxon>Fungi</taxon>
        <taxon>Dikarya</taxon>
        <taxon>Basidiomycota</taxon>
        <taxon>Pucciniomycotina</taxon>
        <taxon>Microbotryomycetes</taxon>
        <taxon>Microbotryales</taxon>
        <taxon>Microbotryaceae</taxon>
        <taxon>Microbotryum</taxon>
    </lineage>
</organism>
<protein>
    <submittedName>
        <fullName evidence="1">BQ5605_C014g07484 protein</fullName>
    </submittedName>
</protein>
<keyword evidence="2" id="KW-1185">Reference proteome</keyword>
<evidence type="ECO:0000313" key="2">
    <source>
        <dbReference type="Proteomes" id="UP000249464"/>
    </source>
</evidence>
<accession>A0A2X0LXR8</accession>
<dbReference type="AlphaFoldDB" id="A0A2X0LXR8"/>